<evidence type="ECO:0000256" key="3">
    <source>
        <dbReference type="ARBA" id="ARBA00023136"/>
    </source>
</evidence>
<dbReference type="Pfam" id="PF03783">
    <property type="entry name" value="CsgG"/>
    <property type="match status" value="1"/>
</dbReference>
<proteinExistence type="predicted"/>
<evidence type="ECO:0000256" key="4">
    <source>
        <dbReference type="ARBA" id="ARBA00023139"/>
    </source>
</evidence>
<organism evidence="6">
    <name type="scientific">marine metagenome</name>
    <dbReference type="NCBI Taxonomy" id="408172"/>
    <lineage>
        <taxon>unclassified sequences</taxon>
        <taxon>metagenomes</taxon>
        <taxon>ecological metagenomes</taxon>
    </lineage>
</organism>
<accession>A0A382CP66</accession>
<dbReference type="AlphaFoldDB" id="A0A382CP66"/>
<dbReference type="InterPro" id="IPR005534">
    <property type="entry name" value="Curli_assmbl/transp-comp_CsgG"/>
</dbReference>
<name>A0A382CP66_9ZZZZ</name>
<dbReference type="GO" id="GO:0030288">
    <property type="term" value="C:outer membrane-bounded periplasmic space"/>
    <property type="evidence" value="ECO:0007669"/>
    <property type="project" value="InterPro"/>
</dbReference>
<evidence type="ECO:0000313" key="6">
    <source>
        <dbReference type="EMBL" id="SVB27614.1"/>
    </source>
</evidence>
<keyword evidence="1" id="KW-1003">Cell membrane</keyword>
<keyword evidence="4" id="KW-0564">Palmitate</keyword>
<evidence type="ECO:0000256" key="1">
    <source>
        <dbReference type="ARBA" id="ARBA00022475"/>
    </source>
</evidence>
<reference evidence="6" key="1">
    <citation type="submission" date="2018-05" db="EMBL/GenBank/DDBJ databases">
        <authorList>
            <person name="Lanie J.A."/>
            <person name="Ng W.-L."/>
            <person name="Kazmierczak K.M."/>
            <person name="Andrzejewski T.M."/>
            <person name="Davidsen T.M."/>
            <person name="Wayne K.J."/>
            <person name="Tettelin H."/>
            <person name="Glass J.I."/>
            <person name="Rusch D."/>
            <person name="Podicherti R."/>
            <person name="Tsui H.-C.T."/>
            <person name="Winkler M.E."/>
        </authorList>
    </citation>
    <scope>NUCLEOTIDE SEQUENCE</scope>
</reference>
<evidence type="ECO:0000256" key="5">
    <source>
        <dbReference type="ARBA" id="ARBA00023288"/>
    </source>
</evidence>
<dbReference type="PANTHER" id="PTHR41164:SF1">
    <property type="entry name" value="CURLI PRODUCTION ASSEMBLY_TRANSPORT COMPONENT CSGG"/>
    <property type="match status" value="1"/>
</dbReference>
<evidence type="ECO:0000256" key="2">
    <source>
        <dbReference type="ARBA" id="ARBA00022729"/>
    </source>
</evidence>
<dbReference type="EMBL" id="UINC01035349">
    <property type="protein sequence ID" value="SVB27614.1"/>
    <property type="molecule type" value="Genomic_DNA"/>
</dbReference>
<keyword evidence="2" id="KW-0732">Signal</keyword>
<dbReference type="PROSITE" id="PS51257">
    <property type="entry name" value="PROKAR_LIPOPROTEIN"/>
    <property type="match status" value="1"/>
</dbReference>
<dbReference type="PANTHER" id="PTHR41164">
    <property type="entry name" value="CURLI PRODUCTION ASSEMBLY/TRANSPORT COMPONENT CSGG"/>
    <property type="match status" value="1"/>
</dbReference>
<protein>
    <recommendedName>
        <fullName evidence="7">Curli production assembly/transport component CsgG</fullName>
    </recommendedName>
</protein>
<gene>
    <name evidence="6" type="ORF">METZ01_LOCUS180468</name>
</gene>
<sequence length="317" mass="34526">MRIMCFGIILLLSISGCATVSQKIEPQESQIPRSEQQTAQKEISIPVQKTYKRKIAIIRFTNETTYGRSLLLDKDLDRIGKQTSDMLASRLIKSRRFLVFERTDLNKLLDEQKNSSVASELVGVDAVIAGSVTEFGRSVTGEVGFLSSTKLQTAKAKVDIRLIDLRTGHAFFSAIGAGQATTESAEAFGFGSRAGYDATLNDKVIASAITNVIDELISNLEKRPWRTDILEIDGEQIFISGGKLQGLKIGDSLIVMKPGKAIKSKQSGFNVSLPPSKVASIKVVSFFGDNETNEGSVCKLIEGNIDSAMIHDLFVAE</sequence>
<evidence type="ECO:0008006" key="7">
    <source>
        <dbReference type="Google" id="ProtNLM"/>
    </source>
</evidence>
<keyword evidence="5" id="KW-0449">Lipoprotein</keyword>
<dbReference type="Gene3D" id="3.40.50.10610">
    <property type="entry name" value="ABC-type transport auxiliary lipoprotein component"/>
    <property type="match status" value="1"/>
</dbReference>
<keyword evidence="3" id="KW-0472">Membrane</keyword>